<evidence type="ECO:0000256" key="1">
    <source>
        <dbReference type="ARBA" id="ARBA00006484"/>
    </source>
</evidence>
<accession>A0A6I6D517</accession>
<keyword evidence="2" id="KW-0560">Oxidoreductase</keyword>
<gene>
    <name evidence="3" type="ORF">GM160_10010</name>
</gene>
<dbReference type="KEGG" id="ghl:GM160_10010"/>
<reference evidence="3 4" key="1">
    <citation type="submission" date="2019-11" db="EMBL/GenBank/DDBJ databases">
        <authorList>
            <person name="Zhang J."/>
            <person name="Sun C."/>
        </authorList>
    </citation>
    <scope>NUCLEOTIDE SEQUENCE [LARGE SCALE GENOMIC DNA]</scope>
    <source>
        <strain evidence="4">sp2</strain>
    </source>
</reference>
<sequence length="254" mass="27425">MTQPNALVTGNSSGLGLGLSHALLERDYRVHGCSRRGCAALADRVVDVPCDLADLDAIGPALDQLLAGVDRLDLVVLNAGILGEIEDMSRVSVERLRELMDVNVWANKVILDWLLASNIAIDQIVAISSGAAVLGNRGWGGYALSKATLNMLCRLYAHEFPDTHVAAIAPGLIDTRIIDTLCEIDDTSRFPALERIHAARGTETLLSPGAAAERILHALPGLREFESGSFVDLRQILAPEEYRELMTARNRPGQ</sequence>
<dbReference type="Proteomes" id="UP000427716">
    <property type="component" value="Chromosome"/>
</dbReference>
<evidence type="ECO:0000313" key="3">
    <source>
        <dbReference type="EMBL" id="QGT79195.1"/>
    </source>
</evidence>
<dbReference type="Pfam" id="PF00106">
    <property type="entry name" value="adh_short"/>
    <property type="match status" value="1"/>
</dbReference>
<dbReference type="PANTHER" id="PTHR43008">
    <property type="entry name" value="BENZIL REDUCTASE"/>
    <property type="match status" value="1"/>
</dbReference>
<organism evidence="3 4">
    <name type="scientific">Guyparkeria halophila</name>
    <dbReference type="NCBI Taxonomy" id="47960"/>
    <lineage>
        <taxon>Bacteria</taxon>
        <taxon>Pseudomonadati</taxon>
        <taxon>Pseudomonadota</taxon>
        <taxon>Gammaproteobacteria</taxon>
        <taxon>Chromatiales</taxon>
        <taxon>Thioalkalibacteraceae</taxon>
        <taxon>Guyparkeria</taxon>
    </lineage>
</organism>
<dbReference type="AlphaFoldDB" id="A0A6I6D517"/>
<comment type="similarity">
    <text evidence="1">Belongs to the short-chain dehydrogenases/reductases (SDR) family.</text>
</comment>
<name>A0A6I6D517_9GAMM</name>
<protein>
    <submittedName>
        <fullName evidence="3">SDR family NAD(P)-dependent oxidoreductase</fullName>
    </submittedName>
</protein>
<evidence type="ECO:0000256" key="2">
    <source>
        <dbReference type="ARBA" id="ARBA00023002"/>
    </source>
</evidence>
<keyword evidence="4" id="KW-1185">Reference proteome</keyword>
<dbReference type="EMBL" id="CP046415">
    <property type="protein sequence ID" value="QGT79195.1"/>
    <property type="molecule type" value="Genomic_DNA"/>
</dbReference>
<dbReference type="InterPro" id="IPR002347">
    <property type="entry name" value="SDR_fam"/>
</dbReference>
<proteinExistence type="inferred from homology"/>
<dbReference type="RefSeq" id="WP_156574927.1">
    <property type="nucleotide sequence ID" value="NZ_CP046415.1"/>
</dbReference>
<dbReference type="SUPFAM" id="SSF51735">
    <property type="entry name" value="NAD(P)-binding Rossmann-fold domains"/>
    <property type="match status" value="1"/>
</dbReference>
<dbReference type="InterPro" id="IPR036291">
    <property type="entry name" value="NAD(P)-bd_dom_sf"/>
</dbReference>
<dbReference type="PANTHER" id="PTHR43008:SF8">
    <property type="entry name" value="BENZIL REDUCTASE ((S)-BENZOIN FORMING) IRC24"/>
    <property type="match status" value="1"/>
</dbReference>
<dbReference type="PRINTS" id="PR00081">
    <property type="entry name" value="GDHRDH"/>
</dbReference>
<dbReference type="GO" id="GO:0050664">
    <property type="term" value="F:oxidoreductase activity, acting on NAD(P)H, oxygen as acceptor"/>
    <property type="evidence" value="ECO:0007669"/>
    <property type="project" value="TreeGrafter"/>
</dbReference>
<evidence type="ECO:0000313" key="4">
    <source>
        <dbReference type="Proteomes" id="UP000427716"/>
    </source>
</evidence>
<dbReference type="Gene3D" id="3.40.50.720">
    <property type="entry name" value="NAD(P)-binding Rossmann-like Domain"/>
    <property type="match status" value="1"/>
</dbReference>